<dbReference type="EMBL" id="BDIP01000331">
    <property type="protein sequence ID" value="GIQ81199.1"/>
    <property type="molecule type" value="Genomic_DNA"/>
</dbReference>
<dbReference type="PANTHER" id="PTHR12040">
    <property type="entry name" value="ANTI-SILENCING PROTEIN 1"/>
    <property type="match status" value="1"/>
</dbReference>
<keyword evidence="3" id="KW-0805">Transcription regulation</keyword>
<feature type="compositionally biased region" description="Acidic residues" evidence="7">
    <location>
        <begin position="135"/>
        <end position="199"/>
    </location>
</feature>
<dbReference type="GO" id="GO:0000785">
    <property type="term" value="C:chromatin"/>
    <property type="evidence" value="ECO:0007669"/>
    <property type="project" value="TreeGrafter"/>
</dbReference>
<dbReference type="OrthoDB" id="29755at2759"/>
<evidence type="ECO:0000313" key="9">
    <source>
        <dbReference type="Proteomes" id="UP000265618"/>
    </source>
</evidence>
<sequence length="256" mass="28679">MVKVFPTLKVKFLPTNEDGTDSFYDKFKFQITVESKENLDKDICVKAVYITDPVGKYDQTLEDVEVGPIKKAKSTFVLETDAPKIERVVATDVSETHIIAVSASIKEEDKDVMFYRASFFVANDIVGKGGKIQEVNEDEISADELTEEEEGEEQEEESLEDSLIDEDAEIEGGDEEGDDEEGHIIDDSEDEEEEEEEPAEPSPKRAPEADMEVKGQAKKMPESKGDTETGVTMASRDAFPTLIRRVQTKPHVRTFD</sequence>
<dbReference type="Pfam" id="PF04729">
    <property type="entry name" value="ASF1_hist_chap"/>
    <property type="match status" value="1"/>
</dbReference>
<accession>A0A9K3CT43</accession>
<evidence type="ECO:0000313" key="8">
    <source>
        <dbReference type="EMBL" id="GIQ81199.1"/>
    </source>
</evidence>
<dbReference type="AlphaFoldDB" id="A0A9K3CT43"/>
<comment type="subcellular location">
    <subcellularLocation>
        <location evidence="1">Nucleus</location>
    </subcellularLocation>
</comment>
<keyword evidence="4" id="KW-0804">Transcription</keyword>
<dbReference type="Proteomes" id="UP000265618">
    <property type="component" value="Unassembled WGS sequence"/>
</dbReference>
<reference evidence="8 9" key="1">
    <citation type="journal article" date="2018" name="PLoS ONE">
        <title>The draft genome of Kipferlia bialata reveals reductive genome evolution in fornicate parasites.</title>
        <authorList>
            <person name="Tanifuji G."/>
            <person name="Takabayashi S."/>
            <person name="Kume K."/>
            <person name="Takagi M."/>
            <person name="Nakayama T."/>
            <person name="Kamikawa R."/>
            <person name="Inagaki Y."/>
            <person name="Hashimoto T."/>
        </authorList>
    </citation>
    <scope>NUCLEOTIDE SEQUENCE [LARGE SCALE GENOMIC DNA]</scope>
    <source>
        <strain evidence="8">NY0173</strain>
    </source>
</reference>
<evidence type="ECO:0000256" key="2">
    <source>
        <dbReference type="ARBA" id="ARBA00006051"/>
    </source>
</evidence>
<evidence type="ECO:0000256" key="7">
    <source>
        <dbReference type="SAM" id="MobiDB-lite"/>
    </source>
</evidence>
<dbReference type="PANTHER" id="PTHR12040:SF0">
    <property type="entry name" value="HISTONE CHAPERONE ASF1"/>
    <property type="match status" value="1"/>
</dbReference>
<keyword evidence="9" id="KW-1185">Reference proteome</keyword>
<comment type="similarity">
    <text evidence="2">Belongs to the ASF1 family.</text>
</comment>
<dbReference type="InterPro" id="IPR006818">
    <property type="entry name" value="ASF1-like"/>
</dbReference>
<organism evidence="8 9">
    <name type="scientific">Kipferlia bialata</name>
    <dbReference type="NCBI Taxonomy" id="797122"/>
    <lineage>
        <taxon>Eukaryota</taxon>
        <taxon>Metamonada</taxon>
        <taxon>Carpediemonas-like organisms</taxon>
        <taxon>Kipferlia</taxon>
    </lineage>
</organism>
<evidence type="ECO:0000256" key="3">
    <source>
        <dbReference type="ARBA" id="ARBA00023015"/>
    </source>
</evidence>
<feature type="region of interest" description="Disordered" evidence="7">
    <location>
        <begin position="135"/>
        <end position="239"/>
    </location>
</feature>
<keyword evidence="5" id="KW-0143">Chaperone</keyword>
<gene>
    <name evidence="8" type="ORF">KIPB_002120</name>
</gene>
<proteinExistence type="inferred from homology"/>
<dbReference type="InterPro" id="IPR036747">
    <property type="entry name" value="ASF1-like_sf"/>
</dbReference>
<evidence type="ECO:0000256" key="5">
    <source>
        <dbReference type="ARBA" id="ARBA00023186"/>
    </source>
</evidence>
<dbReference type="GO" id="GO:0042393">
    <property type="term" value="F:histone binding"/>
    <property type="evidence" value="ECO:0007669"/>
    <property type="project" value="TreeGrafter"/>
</dbReference>
<keyword evidence="6" id="KW-0539">Nucleus</keyword>
<feature type="compositionally biased region" description="Basic and acidic residues" evidence="7">
    <location>
        <begin position="202"/>
        <end position="227"/>
    </location>
</feature>
<dbReference type="Gene3D" id="2.60.40.1490">
    <property type="entry name" value="Histone chaperone ASF1-like"/>
    <property type="match status" value="1"/>
</dbReference>
<comment type="caution">
    <text evidence="8">The sequence shown here is derived from an EMBL/GenBank/DDBJ whole genome shotgun (WGS) entry which is preliminary data.</text>
</comment>
<dbReference type="GO" id="GO:0006335">
    <property type="term" value="P:DNA replication-dependent chromatin assembly"/>
    <property type="evidence" value="ECO:0007669"/>
    <property type="project" value="TreeGrafter"/>
</dbReference>
<protein>
    <submittedName>
        <fullName evidence="8">Histone chaperone, ASF1-like</fullName>
    </submittedName>
</protein>
<dbReference type="SUPFAM" id="SSF101546">
    <property type="entry name" value="ASF1-like"/>
    <property type="match status" value="1"/>
</dbReference>
<evidence type="ECO:0000256" key="6">
    <source>
        <dbReference type="ARBA" id="ARBA00023242"/>
    </source>
</evidence>
<evidence type="ECO:0000256" key="4">
    <source>
        <dbReference type="ARBA" id="ARBA00023163"/>
    </source>
</evidence>
<name>A0A9K3CT43_9EUKA</name>
<evidence type="ECO:0000256" key="1">
    <source>
        <dbReference type="ARBA" id="ARBA00004123"/>
    </source>
</evidence>
<dbReference type="GO" id="GO:0005634">
    <property type="term" value="C:nucleus"/>
    <property type="evidence" value="ECO:0007669"/>
    <property type="project" value="UniProtKB-SubCell"/>
</dbReference>